<dbReference type="RefSeq" id="XP_018294948.1">
    <property type="nucleotide sequence ID" value="XM_018435231.1"/>
</dbReference>
<evidence type="ECO:0000313" key="1">
    <source>
        <dbReference type="EMBL" id="OAD76908.1"/>
    </source>
</evidence>
<evidence type="ECO:0008006" key="3">
    <source>
        <dbReference type="Google" id="ProtNLM"/>
    </source>
</evidence>
<proteinExistence type="predicted"/>
<reference evidence="2" key="1">
    <citation type="submission" date="2015-06" db="EMBL/GenBank/DDBJ databases">
        <title>Expansion of signal transduction pathways in fungi by whole-genome duplication.</title>
        <authorList>
            <consortium name="DOE Joint Genome Institute"/>
            <person name="Corrochano L.M."/>
            <person name="Kuo A."/>
            <person name="Marcet-Houben M."/>
            <person name="Polaino S."/>
            <person name="Salamov A."/>
            <person name="Villalobos J.M."/>
            <person name="Alvarez M.I."/>
            <person name="Avalos J."/>
            <person name="Benito E.P."/>
            <person name="Benoit I."/>
            <person name="Burger G."/>
            <person name="Camino L.P."/>
            <person name="Canovas D."/>
            <person name="Cerda-Olmedo E."/>
            <person name="Cheng J.-F."/>
            <person name="Dominguez A."/>
            <person name="Elias M."/>
            <person name="Eslava A.P."/>
            <person name="Glaser F."/>
            <person name="Grimwood J."/>
            <person name="Gutierrez G."/>
            <person name="Heitman J."/>
            <person name="Henrissat B."/>
            <person name="Iturriaga E.A."/>
            <person name="Lang B.F."/>
            <person name="Lavin J.L."/>
            <person name="Lee S."/>
            <person name="Li W."/>
            <person name="Lindquist E."/>
            <person name="Lopez-Garcia S."/>
            <person name="Luque E.M."/>
            <person name="Marcos A.T."/>
            <person name="Martin J."/>
            <person name="McCluskey K."/>
            <person name="Medina H.R."/>
            <person name="Miralles-Duran A."/>
            <person name="Miyazaki A."/>
            <person name="Munoz-Torres E."/>
            <person name="Oguiza J.A."/>
            <person name="Ohm R."/>
            <person name="Olmedo M."/>
            <person name="Orejas M."/>
            <person name="Ortiz-Castellanos L."/>
            <person name="Pisabarro A.G."/>
            <person name="Rodriguez-Romero J."/>
            <person name="Ruiz-Herrera J."/>
            <person name="Ruiz-Vazquez R."/>
            <person name="Sanz C."/>
            <person name="Schackwitz W."/>
            <person name="Schmutz J."/>
            <person name="Shahriari M."/>
            <person name="Shelest E."/>
            <person name="Silva-Franco F."/>
            <person name="Soanes D."/>
            <person name="Syed K."/>
            <person name="Tagua V.G."/>
            <person name="Talbot N.J."/>
            <person name="Thon M."/>
            <person name="De vries R.P."/>
            <person name="Wiebenga A."/>
            <person name="Yadav J.S."/>
            <person name="Braun E.L."/>
            <person name="Baker S."/>
            <person name="Garre V."/>
            <person name="Horwitz B."/>
            <person name="Torres-Martinez S."/>
            <person name="Idnurm A."/>
            <person name="Herrera-Estrella A."/>
            <person name="Gabaldon T."/>
            <person name="Grigoriev I.V."/>
        </authorList>
    </citation>
    <scope>NUCLEOTIDE SEQUENCE [LARGE SCALE GENOMIC DNA]</scope>
    <source>
        <strain evidence="2">NRRL 1555(-)</strain>
    </source>
</reference>
<accession>A0A167NYY8</accession>
<dbReference type="InParanoid" id="A0A167NYY8"/>
<sequence>MTFFPAINKFHMNKILKSMRHADQETYCWWTIDCLNLMDEKTGEHSFTAHYHIIKSTFEILVNALRNTAAYARSDREQDNVCSVSSSNTDLNHLKDVVGAIDDKLIQIQKPSIDGSFCDARVFKLGQLMTLFSSRGTTLLQATQGRRERRVTRATRVARPERVITETREVIAAFITSCCILHNLYIDNGDYITANPKDDADIYRFLDIYVNDEISLSVGPLNDTDVSQHFISNDFPTELSLNNCLRQLKEHGKIKRNEVMYSL</sequence>
<name>A0A167NYY8_PHYB8</name>
<evidence type="ECO:0000313" key="2">
    <source>
        <dbReference type="Proteomes" id="UP000077315"/>
    </source>
</evidence>
<dbReference type="GeneID" id="28996137"/>
<dbReference type="OrthoDB" id="2437314at2759"/>
<dbReference type="EMBL" id="KV440975">
    <property type="protein sequence ID" value="OAD76908.1"/>
    <property type="molecule type" value="Genomic_DNA"/>
</dbReference>
<organism evidence="1 2">
    <name type="scientific">Phycomyces blakesleeanus (strain ATCC 8743b / DSM 1359 / FGSC 10004 / NBRC 33097 / NRRL 1555)</name>
    <dbReference type="NCBI Taxonomy" id="763407"/>
    <lineage>
        <taxon>Eukaryota</taxon>
        <taxon>Fungi</taxon>
        <taxon>Fungi incertae sedis</taxon>
        <taxon>Mucoromycota</taxon>
        <taxon>Mucoromycotina</taxon>
        <taxon>Mucoromycetes</taxon>
        <taxon>Mucorales</taxon>
        <taxon>Phycomycetaceae</taxon>
        <taxon>Phycomyces</taxon>
    </lineage>
</organism>
<protein>
    <recommendedName>
        <fullName evidence="3">DDE Tnp4 domain-containing protein</fullName>
    </recommendedName>
</protein>
<dbReference type="VEuPathDB" id="FungiDB:PHYBLDRAFT_165406"/>
<gene>
    <name evidence="1" type="ORF">PHYBLDRAFT_165406</name>
</gene>
<dbReference type="Proteomes" id="UP000077315">
    <property type="component" value="Unassembled WGS sequence"/>
</dbReference>
<keyword evidence="2" id="KW-1185">Reference proteome</keyword>
<dbReference type="AlphaFoldDB" id="A0A167NYY8"/>